<dbReference type="Gene3D" id="1.10.101.10">
    <property type="entry name" value="PGBD-like superfamily/PGBD"/>
    <property type="match status" value="2"/>
</dbReference>
<protein>
    <recommendedName>
        <fullName evidence="2">Yeast cell wall synthesis Kre9/Knh1-like N-terminal domain-containing protein</fullName>
    </recommendedName>
</protein>
<evidence type="ECO:0000313" key="4">
    <source>
        <dbReference type="Proteomes" id="UP000177751"/>
    </source>
</evidence>
<organism evidence="3 4">
    <name type="scientific">Candidatus Staskawiczbacteria bacterium RIFOXYC1_FULL_38_18</name>
    <dbReference type="NCBI Taxonomy" id="1802229"/>
    <lineage>
        <taxon>Bacteria</taxon>
        <taxon>Candidatus Staskawicziibacteriota</taxon>
    </lineage>
</organism>
<dbReference type="InterPro" id="IPR018466">
    <property type="entry name" value="Kre9/Knh1-like_N"/>
</dbReference>
<keyword evidence="1" id="KW-0732">Signal</keyword>
<evidence type="ECO:0000313" key="3">
    <source>
        <dbReference type="EMBL" id="OGZ84512.1"/>
    </source>
</evidence>
<dbReference type="InterPro" id="IPR036366">
    <property type="entry name" value="PGBDSf"/>
</dbReference>
<dbReference type="SUPFAM" id="SSF47090">
    <property type="entry name" value="PGBD-like"/>
    <property type="match status" value="2"/>
</dbReference>
<name>A0A1G2JBT3_9BACT</name>
<comment type="caution">
    <text evidence="3">The sequence shown here is derived from an EMBL/GenBank/DDBJ whole genome shotgun (WGS) entry which is preliminary data.</text>
</comment>
<feature type="domain" description="Yeast cell wall synthesis Kre9/Knh1-like N-terminal" evidence="2">
    <location>
        <begin position="705"/>
        <end position="793"/>
    </location>
</feature>
<evidence type="ECO:0000259" key="2">
    <source>
        <dbReference type="Pfam" id="PF10342"/>
    </source>
</evidence>
<accession>A0A1G2JBT3</accession>
<dbReference type="EMBL" id="MHPP01000015">
    <property type="protein sequence ID" value="OGZ84512.1"/>
    <property type="molecule type" value="Genomic_DNA"/>
</dbReference>
<dbReference type="Pfam" id="PF10342">
    <property type="entry name" value="Kre9_KNH"/>
    <property type="match status" value="1"/>
</dbReference>
<sequence length="1580" mass="167081">MKNIKIFLSVIFLLFFAFIVSPATPIGAQTTDCMSLATADQQMACLTVLINDLTAQVLALQTQPVTTATETAWCHNFNTDLGYAQSGSEEVGYLHTALQKQGISYAPDTGNTYYTGTSQGVIAFQAKYDIYQSGYLGERTRGQLNILYGCMPISNSVSAAKNISSFSATEETASNFSASIISPSGGENLIIGESTDIKFSISNDMPGIEVALKVCDATGCGDENTGGAYVIASFVQNPDYGTEGESSEIIYHWRVGDVTNNQGMPAPAGNYKLELYYYDTINRVDVFGGMFSIGASGETPPVIPPDNPPSATTCTSWDYTSWTPATCPASGIQTRTITSSYPAGCIGGNPVLSQSCAPSSQNTCTSFIYSDWTPATCPASGVQTHTVIDSYPVGCSGGTPATTQNCTPPVCAVPSGSSIKVCYPAGGESWLTGESHNIFWGSTLSGTLFVDIFLINTATSAQTYIAHTLPVLQGTYPWIIPAGTTPGIYKIRIQNTSTTYVDSATFNVVEPCSDTDSGTTYPTGINYYLSGSATGLYNGVKTTKTDSCSGSVLTEYSCNSDKKIIDTQSVNCTNGCLSGACVGTSPAPVSTSSTWCHTFNTDLGYAQSGTAEVGELHTALQKQGISYAPDTGNTYYTGTSQGVIAFQARYGIYQSGYVAELTRAKLNSLYGCTQISTTLITQPPVSTPATSQISPQSQGPITVVSPNGSEAFEYGAKKDIKWVSTGVSNVKISLIFASQQNKEYEIATVPASSGTYTWTVGYANTLYNYAQPGQYKVKISDSVNSSVYDQSDNYFSVVLASTGCTDSDNGINYYVKGTTTGINSLGGAITATDYCNASSASLIEEYSCNSGYLKISEYSCPNGCQNGSCLPASNTTISVTAPVGGEQLQAGSYKNITWTAQSGVSSVNINLKGYPSASAVTRIATVLASAGTYSWRVGETISGTAPAGSQYKIEIANASNAETIPALSNNYFSIIGTATCTDSDSGKIYNTKGTTTGLNYSNQFATSTDYCFSSTDIPSNTGNFVREYFCSADNKTLNTEFYACASGCENGACKQVVVPPIITEIPANLKVLLASDTPVSQNYTYNQQGVSLAKFKFENLGSSTIKITQLKLKTIGVATNTTISKVHLFYNGVELSAVNMGVDGVAYFNNYAGIFFVAPNFSSVVEARADLNGQAGQTISLAINSANDVILSPDTEKAGGVFPVAGNLMKLVAPSIAQSVRVLTPNGGETLTQGNIYNITWTATGLDTVGIIVADYSQSSLNGQGVNMGYGYSVINSVPASSGFYPWTVPTTFLGSKYKIEVYDTHNYTVMNDYSDNYFSIIARPVQPFIKVVSPNGGETFNAGQSVNIQWDLGNLSNYQSFTISLLDYTYSSSSNSIMDWNLPISTVEDKNYTITLPANISGSKYMIKVRLVTGAGAYEDPSNNYFGIGQAGGTATVPLVITSPNGGEQWIQGRGQTVTWQASSELANLNISIYLTNPSGVKSLIRAPLLASAGSFSWTVPSTVTPSTGGSSTSSVGANYKLLAEIRDPATYALKASDYSDNYFSITSATTANISENSLASISDAINKILAELKILMGQ</sequence>
<dbReference type="STRING" id="1802229.A2401_01765"/>
<gene>
    <name evidence="3" type="ORF">A2401_01765</name>
</gene>
<dbReference type="Proteomes" id="UP000177751">
    <property type="component" value="Unassembled WGS sequence"/>
</dbReference>
<evidence type="ECO:0000256" key="1">
    <source>
        <dbReference type="ARBA" id="ARBA00022729"/>
    </source>
</evidence>
<dbReference type="InterPro" id="IPR036365">
    <property type="entry name" value="PGBD-like_sf"/>
</dbReference>
<proteinExistence type="predicted"/>
<reference evidence="3 4" key="1">
    <citation type="journal article" date="2016" name="Nat. Commun.">
        <title>Thousands of microbial genomes shed light on interconnected biogeochemical processes in an aquifer system.</title>
        <authorList>
            <person name="Anantharaman K."/>
            <person name="Brown C.T."/>
            <person name="Hug L.A."/>
            <person name="Sharon I."/>
            <person name="Castelle C.J."/>
            <person name="Probst A.J."/>
            <person name="Thomas B.C."/>
            <person name="Singh A."/>
            <person name="Wilkins M.J."/>
            <person name="Karaoz U."/>
            <person name="Brodie E.L."/>
            <person name="Williams K.H."/>
            <person name="Hubbard S.S."/>
            <person name="Banfield J.F."/>
        </authorList>
    </citation>
    <scope>NUCLEOTIDE SEQUENCE [LARGE SCALE GENOMIC DNA]</scope>
</reference>